<proteinExistence type="predicted"/>
<dbReference type="Ensembl" id="ENSSLDT00000004747.1">
    <property type="protein sequence ID" value="ENSSLDP00000004595.1"/>
    <property type="gene ID" value="ENSSLDG00000003651.1"/>
</dbReference>
<name>A0A3B4WKV9_SERLL</name>
<evidence type="ECO:0000313" key="2">
    <source>
        <dbReference type="Proteomes" id="UP000261360"/>
    </source>
</evidence>
<organism evidence="1 2">
    <name type="scientific">Seriola lalandi dorsalis</name>
    <dbReference type="NCBI Taxonomy" id="1841481"/>
    <lineage>
        <taxon>Eukaryota</taxon>
        <taxon>Metazoa</taxon>
        <taxon>Chordata</taxon>
        <taxon>Craniata</taxon>
        <taxon>Vertebrata</taxon>
        <taxon>Euteleostomi</taxon>
        <taxon>Actinopterygii</taxon>
        <taxon>Neopterygii</taxon>
        <taxon>Teleostei</taxon>
        <taxon>Neoteleostei</taxon>
        <taxon>Acanthomorphata</taxon>
        <taxon>Carangaria</taxon>
        <taxon>Carangiformes</taxon>
        <taxon>Carangidae</taxon>
        <taxon>Seriola</taxon>
    </lineage>
</organism>
<evidence type="ECO:0000313" key="1">
    <source>
        <dbReference type="Ensembl" id="ENSSLDP00000004595.1"/>
    </source>
</evidence>
<reference evidence="1" key="2">
    <citation type="submission" date="2025-09" db="UniProtKB">
        <authorList>
            <consortium name="Ensembl"/>
        </authorList>
    </citation>
    <scope>IDENTIFICATION</scope>
</reference>
<keyword evidence="2" id="KW-1185">Reference proteome</keyword>
<dbReference type="AlphaFoldDB" id="A0A3B4WKV9"/>
<sequence length="89" mass="10223">PAAVEHRLSSLWLHVLLKSSQSGIVLLSPFTLLPPFLFQVCFSCWHKPIHLGLQFEWNSAKKRWQEAHTLQLCMKKCKQPSSPGQSRDL</sequence>
<reference evidence="1" key="1">
    <citation type="submission" date="2025-08" db="UniProtKB">
        <authorList>
            <consortium name="Ensembl"/>
        </authorList>
    </citation>
    <scope>IDENTIFICATION</scope>
</reference>
<protein>
    <submittedName>
        <fullName evidence="1">Uncharacterized protein</fullName>
    </submittedName>
</protein>
<accession>A0A3B4WKV9</accession>
<dbReference type="Proteomes" id="UP000261360">
    <property type="component" value="Unplaced"/>
</dbReference>